<dbReference type="AlphaFoldDB" id="A0A2U1E5U2"/>
<dbReference type="GO" id="GO:0005737">
    <property type="term" value="C:cytoplasm"/>
    <property type="evidence" value="ECO:0007669"/>
    <property type="project" value="UniProtKB-SubCell"/>
</dbReference>
<accession>A0A2U1E5U2</accession>
<name>A0A2U1E5U2_9FIRM</name>
<evidence type="ECO:0000256" key="1">
    <source>
        <dbReference type="ARBA" id="ARBA00005395"/>
    </source>
</evidence>
<keyword evidence="3 7" id="KW-0808">Transferase</keyword>
<evidence type="ECO:0000256" key="3">
    <source>
        <dbReference type="ARBA" id="ARBA00022679"/>
    </source>
</evidence>
<feature type="domain" description="N-acetyltransferase" evidence="6">
    <location>
        <begin position="1"/>
        <end position="133"/>
    </location>
</feature>
<dbReference type="PROSITE" id="PS51186">
    <property type="entry name" value="GNAT"/>
    <property type="match status" value="1"/>
</dbReference>
<comment type="catalytic activity">
    <reaction evidence="5">
        <text>N-terminal L-alanyl-[ribosomal protein bS18] + acetyl-CoA = N-terminal N(alpha)-acetyl-L-alanyl-[ribosomal protein bS18] + CoA + H(+)</text>
        <dbReference type="Rhea" id="RHEA:43756"/>
        <dbReference type="Rhea" id="RHEA-COMP:10676"/>
        <dbReference type="Rhea" id="RHEA-COMP:10677"/>
        <dbReference type="ChEBI" id="CHEBI:15378"/>
        <dbReference type="ChEBI" id="CHEBI:57287"/>
        <dbReference type="ChEBI" id="CHEBI:57288"/>
        <dbReference type="ChEBI" id="CHEBI:64718"/>
        <dbReference type="ChEBI" id="CHEBI:83683"/>
        <dbReference type="EC" id="2.3.1.266"/>
    </reaction>
</comment>
<protein>
    <recommendedName>
        <fullName evidence="5">[Ribosomal protein bS18]-alanine N-acetyltransferase</fullName>
        <ecNumber evidence="5">2.3.1.266</ecNumber>
    </recommendedName>
</protein>
<dbReference type="RefSeq" id="WP_052085319.1">
    <property type="nucleotide sequence ID" value="NZ_CAUPJO010000004.1"/>
</dbReference>
<dbReference type="CDD" id="cd04301">
    <property type="entry name" value="NAT_SF"/>
    <property type="match status" value="1"/>
</dbReference>
<dbReference type="EC" id="2.3.1.266" evidence="5"/>
<evidence type="ECO:0000256" key="5">
    <source>
        <dbReference type="RuleBase" id="RU363094"/>
    </source>
</evidence>
<dbReference type="InterPro" id="IPR000182">
    <property type="entry name" value="GNAT_dom"/>
</dbReference>
<comment type="caution">
    <text evidence="7">The sequence shown here is derived from an EMBL/GenBank/DDBJ whole genome shotgun (WGS) entry which is preliminary data.</text>
</comment>
<dbReference type="InterPro" id="IPR050680">
    <property type="entry name" value="YpeA/RimI_acetyltransf"/>
</dbReference>
<keyword evidence="8" id="KW-1185">Reference proteome</keyword>
<dbReference type="Gene3D" id="3.40.630.30">
    <property type="match status" value="1"/>
</dbReference>
<dbReference type="InterPro" id="IPR006464">
    <property type="entry name" value="AcTrfase_RimI/Ard1"/>
</dbReference>
<comment type="function">
    <text evidence="5">Acetylates the N-terminal alanine of ribosomal protein bS18.</text>
</comment>
<dbReference type="PANTHER" id="PTHR43420">
    <property type="entry name" value="ACETYLTRANSFERASE"/>
    <property type="match status" value="1"/>
</dbReference>
<evidence type="ECO:0000313" key="8">
    <source>
        <dbReference type="Proteomes" id="UP000245793"/>
    </source>
</evidence>
<dbReference type="SUPFAM" id="SSF55729">
    <property type="entry name" value="Acyl-CoA N-acyltransferases (Nat)"/>
    <property type="match status" value="1"/>
</dbReference>
<gene>
    <name evidence="7" type="ORF">C7381_102154</name>
</gene>
<sequence>MNLRTLEKNDVHWVGKIASEIFHTDDVESFFKNENYKIIGIENVAFAIFQFVAGEAEIIYIAVRDEFRRQGIGGKMLEYFIENFKPESIFLEVRDSNINAQKMYKKYNFKNIGMRKGYYEGGENALLMEWKIC</sequence>
<dbReference type="EMBL" id="QEKV01000002">
    <property type="protein sequence ID" value="PVY95265.1"/>
    <property type="molecule type" value="Genomic_DNA"/>
</dbReference>
<comment type="similarity">
    <text evidence="1 5">Belongs to the acetyltransferase family. RimI subfamily.</text>
</comment>
<dbReference type="NCBIfam" id="TIGR01575">
    <property type="entry name" value="rimI"/>
    <property type="match status" value="1"/>
</dbReference>
<reference evidence="7 8" key="1">
    <citation type="submission" date="2018-04" db="EMBL/GenBank/DDBJ databases">
        <title>Genomic Encyclopedia of Type Strains, Phase IV (KMG-IV): sequencing the most valuable type-strain genomes for metagenomic binning, comparative biology and taxonomic classification.</title>
        <authorList>
            <person name="Goeker M."/>
        </authorList>
    </citation>
    <scope>NUCLEOTIDE SEQUENCE [LARGE SCALE GENOMIC DNA]</scope>
    <source>
        <strain evidence="7 8">DSM 20705</strain>
    </source>
</reference>
<dbReference type="Proteomes" id="UP000245793">
    <property type="component" value="Unassembled WGS sequence"/>
</dbReference>
<keyword evidence="2 5" id="KW-0963">Cytoplasm</keyword>
<proteinExistence type="inferred from homology"/>
<evidence type="ECO:0000256" key="4">
    <source>
        <dbReference type="ARBA" id="ARBA00023315"/>
    </source>
</evidence>
<evidence type="ECO:0000313" key="7">
    <source>
        <dbReference type="EMBL" id="PVY95265.1"/>
    </source>
</evidence>
<dbReference type="PANTHER" id="PTHR43420:SF44">
    <property type="entry name" value="ACETYLTRANSFERASE YPEA"/>
    <property type="match status" value="1"/>
</dbReference>
<comment type="subcellular location">
    <subcellularLocation>
        <location evidence="5">Cytoplasm</location>
    </subcellularLocation>
</comment>
<dbReference type="GO" id="GO:0008999">
    <property type="term" value="F:protein-N-terminal-alanine acetyltransferase activity"/>
    <property type="evidence" value="ECO:0007669"/>
    <property type="project" value="UniProtKB-EC"/>
</dbReference>
<keyword evidence="4" id="KW-0012">Acyltransferase</keyword>
<organism evidence="7 8">
    <name type="scientific">Ezakiella coagulans</name>
    <dbReference type="NCBI Taxonomy" id="46507"/>
    <lineage>
        <taxon>Bacteria</taxon>
        <taxon>Bacillati</taxon>
        <taxon>Bacillota</taxon>
        <taxon>Tissierellia</taxon>
        <taxon>Ezakiella</taxon>
    </lineage>
</organism>
<evidence type="ECO:0000259" key="6">
    <source>
        <dbReference type="PROSITE" id="PS51186"/>
    </source>
</evidence>
<dbReference type="InterPro" id="IPR016181">
    <property type="entry name" value="Acyl_CoA_acyltransferase"/>
</dbReference>
<dbReference type="Pfam" id="PF00583">
    <property type="entry name" value="Acetyltransf_1"/>
    <property type="match status" value="1"/>
</dbReference>
<evidence type="ECO:0000256" key="2">
    <source>
        <dbReference type="ARBA" id="ARBA00022490"/>
    </source>
</evidence>